<proteinExistence type="predicted"/>
<evidence type="ECO:0000313" key="4">
    <source>
        <dbReference type="Proteomes" id="UP001412239"/>
    </source>
</evidence>
<feature type="domain" description="LYR motif-containing protein Cup1-like N-terminal" evidence="2">
    <location>
        <begin position="6"/>
        <end position="90"/>
    </location>
</feature>
<evidence type="ECO:0000256" key="1">
    <source>
        <dbReference type="SAM" id="MobiDB-lite"/>
    </source>
</evidence>
<dbReference type="Pfam" id="PF20263">
    <property type="entry name" value="LYRM2-like"/>
    <property type="match status" value="1"/>
</dbReference>
<evidence type="ECO:0000313" key="3">
    <source>
        <dbReference type="EMBL" id="CUS09121.1"/>
    </source>
</evidence>
<keyword evidence="4" id="KW-1185">Reference proteome</keyword>
<protein>
    <recommendedName>
        <fullName evidence="2">LYR motif-containing protein Cup1-like N-terminal domain-containing protein</fullName>
    </recommendedName>
</protein>
<accession>A0A292PQR5</accession>
<dbReference type="InterPro" id="IPR046896">
    <property type="entry name" value="Cup1-like_N"/>
</dbReference>
<reference evidence="3" key="1">
    <citation type="submission" date="2015-10" db="EMBL/GenBank/DDBJ databases">
        <authorList>
            <person name="Regsiter A."/>
            <person name="william w."/>
        </authorList>
    </citation>
    <scope>NUCLEOTIDE SEQUENCE</scope>
    <source>
        <strain evidence="3">Montdore</strain>
    </source>
</reference>
<feature type="compositionally biased region" description="Basic and acidic residues" evidence="1">
    <location>
        <begin position="324"/>
        <end position="385"/>
    </location>
</feature>
<dbReference type="AlphaFoldDB" id="A0A292PQR5"/>
<dbReference type="Proteomes" id="UP001412239">
    <property type="component" value="Unassembled WGS sequence"/>
</dbReference>
<sequence length="385" mass="43543">MEPIYLFRNLLRQASILFDHVARAHTAKLIVDGFRRNQKLEDAWTIHEKIKKGRRALSLLQQANAGESKSLGRVLDLAYGRDGHRRHELLQQCTAGSPLANPLLCSSTDLRPRVEKPILDRATSSDPLIPGVPRTAPPPTSDELVALMKHQIGTTINRAEPEIPEFNAWGRPMPKRRVANMLRRHRGYVLARLLPPLPEEMIQRLERFVRGAEEPVPPRRKIEPGSGTQKPCRKISLRFKRRAYKKIVVKTPLMSINGKTQKPIAYWSDIVKGPPLEIGKLWDFEGLKKPEMREPAKGKAKRLKEEGPKDGNEAVLKAGVERSPNQRDREAGSPKESEDRVSTEQEEVSREGEGCLREIDGEDGGPKERKSNRSKKPDGRKMKGK</sequence>
<organism evidence="3 4">
    <name type="scientific">Tuber aestivum</name>
    <name type="common">summer truffle</name>
    <dbReference type="NCBI Taxonomy" id="59557"/>
    <lineage>
        <taxon>Eukaryota</taxon>
        <taxon>Fungi</taxon>
        <taxon>Dikarya</taxon>
        <taxon>Ascomycota</taxon>
        <taxon>Pezizomycotina</taxon>
        <taxon>Pezizomycetes</taxon>
        <taxon>Pezizales</taxon>
        <taxon>Tuberaceae</taxon>
        <taxon>Tuber</taxon>
    </lineage>
</organism>
<name>A0A292PQR5_9PEZI</name>
<evidence type="ECO:0000259" key="2">
    <source>
        <dbReference type="Pfam" id="PF20263"/>
    </source>
</evidence>
<dbReference type="EMBL" id="LN891098">
    <property type="protein sequence ID" value="CUS09121.1"/>
    <property type="molecule type" value="Genomic_DNA"/>
</dbReference>
<feature type="compositionally biased region" description="Basic and acidic residues" evidence="1">
    <location>
        <begin position="292"/>
        <end position="312"/>
    </location>
</feature>
<dbReference type="CDD" id="cd20273">
    <property type="entry name" value="Complex1_LYR_unchar"/>
    <property type="match status" value="1"/>
</dbReference>
<gene>
    <name evidence="3" type="ORF">GSTUAT00006835001</name>
</gene>
<feature type="region of interest" description="Disordered" evidence="1">
    <location>
        <begin position="292"/>
        <end position="385"/>
    </location>
</feature>